<keyword evidence="1" id="KW-0812">Transmembrane</keyword>
<organism evidence="2">
    <name type="scientific">viral metagenome</name>
    <dbReference type="NCBI Taxonomy" id="1070528"/>
    <lineage>
        <taxon>unclassified sequences</taxon>
        <taxon>metagenomes</taxon>
        <taxon>organismal metagenomes</taxon>
    </lineage>
</organism>
<protein>
    <recommendedName>
        <fullName evidence="3">DUF2177 family protein</fullName>
    </recommendedName>
</protein>
<reference evidence="2" key="1">
    <citation type="journal article" date="2020" name="Nature">
        <title>Giant virus diversity and host interactions through global metagenomics.</title>
        <authorList>
            <person name="Schulz F."/>
            <person name="Roux S."/>
            <person name="Paez-Espino D."/>
            <person name="Jungbluth S."/>
            <person name="Walsh D.A."/>
            <person name="Denef V.J."/>
            <person name="McMahon K.D."/>
            <person name="Konstantinidis K.T."/>
            <person name="Eloe-Fadrosh E.A."/>
            <person name="Kyrpides N.C."/>
            <person name="Woyke T."/>
        </authorList>
    </citation>
    <scope>NUCLEOTIDE SEQUENCE</scope>
    <source>
        <strain evidence="2">GVMAG-M-3300025880-76</strain>
    </source>
</reference>
<feature type="transmembrane region" description="Helical" evidence="1">
    <location>
        <begin position="97"/>
        <end position="117"/>
    </location>
</feature>
<proteinExistence type="predicted"/>
<dbReference type="Pfam" id="PF09945">
    <property type="entry name" value="DUF2177"/>
    <property type="match status" value="1"/>
</dbReference>
<accession>A0A6C0JD89</accession>
<evidence type="ECO:0000313" key="2">
    <source>
        <dbReference type="EMBL" id="QHU02861.1"/>
    </source>
</evidence>
<feature type="transmembrane region" description="Helical" evidence="1">
    <location>
        <begin position="44"/>
        <end position="62"/>
    </location>
</feature>
<dbReference type="EMBL" id="MN740366">
    <property type="protein sequence ID" value="QHU02861.1"/>
    <property type="molecule type" value="Genomic_DNA"/>
</dbReference>
<keyword evidence="1" id="KW-0472">Membrane</keyword>
<feature type="transmembrane region" description="Helical" evidence="1">
    <location>
        <begin position="68"/>
        <end position="90"/>
    </location>
</feature>
<dbReference type="InterPro" id="IPR018687">
    <property type="entry name" value="DUF2177_membr"/>
</dbReference>
<keyword evidence="1" id="KW-1133">Transmembrane helix</keyword>
<sequence>MYDQIAISLIVMLGLDATYISQIKTPYLKQIENIQKSKVNVKTAGVVLCYLFMVFGINYFIIQKKASLLDAFLFGVVVYGVYDTTTYALFTNWSANLAILDVIWGGVLMLTTTYITYQFTT</sequence>
<evidence type="ECO:0000256" key="1">
    <source>
        <dbReference type="SAM" id="Phobius"/>
    </source>
</evidence>
<feature type="transmembrane region" description="Helical" evidence="1">
    <location>
        <begin position="6"/>
        <end position="23"/>
    </location>
</feature>
<evidence type="ECO:0008006" key="3">
    <source>
        <dbReference type="Google" id="ProtNLM"/>
    </source>
</evidence>
<dbReference type="AlphaFoldDB" id="A0A6C0JD89"/>
<name>A0A6C0JD89_9ZZZZ</name>